<evidence type="ECO:0000313" key="3">
    <source>
        <dbReference type="Proteomes" id="UP000028933"/>
    </source>
</evidence>
<dbReference type="Pfam" id="PF02698">
    <property type="entry name" value="DUF218"/>
    <property type="match status" value="1"/>
</dbReference>
<evidence type="ECO:0000313" key="2">
    <source>
        <dbReference type="EMBL" id="AIL46012.1"/>
    </source>
</evidence>
<dbReference type="eggNOG" id="COG2949">
    <property type="taxonomic scope" value="Bacteria"/>
</dbReference>
<dbReference type="PANTHER" id="PTHR30336">
    <property type="entry name" value="INNER MEMBRANE PROTEIN, PROBABLE PERMEASE"/>
    <property type="match status" value="1"/>
</dbReference>
<dbReference type="STRING" id="1338011.BD94_2237"/>
<dbReference type="GO" id="GO:0005886">
    <property type="term" value="C:plasma membrane"/>
    <property type="evidence" value="ECO:0007669"/>
    <property type="project" value="TreeGrafter"/>
</dbReference>
<dbReference type="InterPro" id="IPR051599">
    <property type="entry name" value="Cell_Envelope_Assoc"/>
</dbReference>
<accession>A0A077EET8</accession>
<organism evidence="2 3">
    <name type="scientific">Elizabethkingia anophelis NUHP1</name>
    <dbReference type="NCBI Taxonomy" id="1338011"/>
    <lineage>
        <taxon>Bacteria</taxon>
        <taxon>Pseudomonadati</taxon>
        <taxon>Bacteroidota</taxon>
        <taxon>Flavobacteriia</taxon>
        <taxon>Flavobacteriales</taxon>
        <taxon>Weeksellaceae</taxon>
        <taxon>Elizabethkingia</taxon>
    </lineage>
</organism>
<dbReference type="HOGENOM" id="CLU_051474_0_2_10"/>
<sequence>MLMFLANIWVVALTEGRTFTKLSKIPAQKCALVLGTSPKTVGGRANPYFITRMDAVTALYNIGKVKRIIVSGEKSKNYDEPKAMRNYLIFNGGIPQSAIIEDPKGFNTQASIFRCKYIYQENNVIIVSQGFHNLRALFMARNEGMNAYAFDAQDVNSNESFYRNHAREFLARVKAVALYVFNISPEISGEKVKID</sequence>
<gene>
    <name evidence="2" type="ORF">BD94_2237</name>
</gene>
<protein>
    <submittedName>
        <fullName evidence="2">SanA protein</fullName>
    </submittedName>
</protein>
<dbReference type="AlphaFoldDB" id="A0A077EET8"/>
<dbReference type="CDD" id="cd06259">
    <property type="entry name" value="YdcF-like"/>
    <property type="match status" value="1"/>
</dbReference>
<name>A0A077EET8_9FLAO</name>
<proteinExistence type="predicted"/>
<dbReference type="InterPro" id="IPR003848">
    <property type="entry name" value="DUF218"/>
</dbReference>
<dbReference type="KEGG" id="eao:BD94_2237"/>
<dbReference type="EMBL" id="CP007547">
    <property type="protein sequence ID" value="AIL46012.1"/>
    <property type="molecule type" value="Genomic_DNA"/>
</dbReference>
<dbReference type="Proteomes" id="UP000028933">
    <property type="component" value="Chromosome"/>
</dbReference>
<reference evidence="2" key="1">
    <citation type="journal article" date="2013" name="Lancet">
        <title>First case of E anophelis outbreak in an intensive-care unit.</title>
        <authorList>
            <person name="Teo J."/>
            <person name="Tan S.Y."/>
            <person name="Tay M."/>
            <person name="Ding Y."/>
            <person name="Kjelleberg S."/>
            <person name="Givskov M."/>
            <person name="Lin R.T."/>
            <person name="Yang L."/>
        </authorList>
    </citation>
    <scope>NUCLEOTIDE SEQUENCE [LARGE SCALE GENOMIC DNA]</scope>
    <source>
        <strain evidence="2">NUHP1</strain>
    </source>
</reference>
<feature type="domain" description="DUF218" evidence="1">
    <location>
        <begin position="31"/>
        <end position="152"/>
    </location>
</feature>
<reference evidence="2" key="2">
    <citation type="journal article" date="2015" name="Genome Biol. Evol.">
        <title>Complete Genome Sequence and Transcriptomic Analysis of the Novel Pathogen Elizabethkingia anophelis in Response to Oxidative Stress.</title>
        <authorList>
            <person name="Li Y."/>
            <person name="Liu Y."/>
            <person name="Chew S.C."/>
            <person name="Tay M."/>
            <person name="Salido M.M."/>
            <person name="Teo J."/>
            <person name="Lauro F.M."/>
            <person name="Givskov M."/>
            <person name="Yang L."/>
        </authorList>
    </citation>
    <scope>NUCLEOTIDE SEQUENCE</scope>
    <source>
        <strain evidence="2">NUHP1</strain>
    </source>
</reference>
<dbReference type="PANTHER" id="PTHR30336:SF6">
    <property type="entry name" value="INTEGRAL MEMBRANE PROTEIN"/>
    <property type="match status" value="1"/>
</dbReference>
<evidence type="ECO:0000259" key="1">
    <source>
        <dbReference type="Pfam" id="PF02698"/>
    </source>
</evidence>